<dbReference type="Pfam" id="PF02609">
    <property type="entry name" value="Exonuc_VII_S"/>
    <property type="match status" value="1"/>
</dbReference>
<dbReference type="Gene3D" id="1.10.287.1040">
    <property type="entry name" value="Exonuclease VII, small subunit"/>
    <property type="match status" value="1"/>
</dbReference>
<evidence type="ECO:0000256" key="7">
    <source>
        <dbReference type="SAM" id="Coils"/>
    </source>
</evidence>
<protein>
    <recommendedName>
        <fullName evidence="6">Exodeoxyribonuclease 7 small subunit</fullName>
        <ecNumber evidence="6">3.1.11.6</ecNumber>
    </recommendedName>
    <alternativeName>
        <fullName evidence="6">Exodeoxyribonuclease VII small subunit</fullName>
        <shortName evidence="6">Exonuclease VII small subunit</shortName>
    </alternativeName>
</protein>
<evidence type="ECO:0000256" key="6">
    <source>
        <dbReference type="HAMAP-Rule" id="MF_00337"/>
    </source>
</evidence>
<dbReference type="InterPro" id="IPR037004">
    <property type="entry name" value="Exonuc_VII_ssu_sf"/>
</dbReference>
<evidence type="ECO:0000256" key="5">
    <source>
        <dbReference type="ARBA" id="ARBA00022839"/>
    </source>
</evidence>
<reference evidence="9" key="1">
    <citation type="journal article" date="2019" name="Int. J. Syst. Evol. Microbiol.">
        <title>The Global Catalogue of Microorganisms (GCM) 10K type strain sequencing project: providing services to taxonomists for standard genome sequencing and annotation.</title>
        <authorList>
            <consortium name="The Broad Institute Genomics Platform"/>
            <consortium name="The Broad Institute Genome Sequencing Center for Infectious Disease"/>
            <person name="Wu L."/>
            <person name="Ma J."/>
        </authorList>
    </citation>
    <scope>NUCLEOTIDE SEQUENCE [LARGE SCALE GENOMIC DNA]</scope>
    <source>
        <strain evidence="9">CGMCC 1.12923</strain>
    </source>
</reference>
<comment type="function">
    <text evidence="6">Bidirectionally degrades single-stranded DNA into large acid-insoluble oligonucleotides, which are then degraded further into small acid-soluble oligonucleotides.</text>
</comment>
<evidence type="ECO:0000256" key="1">
    <source>
        <dbReference type="ARBA" id="ARBA00009998"/>
    </source>
</evidence>
<dbReference type="EC" id="3.1.11.6" evidence="6"/>
<dbReference type="PIRSF" id="PIRSF006488">
    <property type="entry name" value="Exonuc_VII_S"/>
    <property type="match status" value="1"/>
</dbReference>
<accession>A0ABQ1RBB0</accession>
<dbReference type="InterPro" id="IPR003761">
    <property type="entry name" value="Exonuc_VII_S"/>
</dbReference>
<feature type="coiled-coil region" evidence="7">
    <location>
        <begin position="5"/>
        <end position="67"/>
    </location>
</feature>
<keyword evidence="4 6" id="KW-0378">Hydrolase</keyword>
<dbReference type="NCBIfam" id="TIGR01280">
    <property type="entry name" value="xseB"/>
    <property type="match status" value="1"/>
</dbReference>
<evidence type="ECO:0000256" key="2">
    <source>
        <dbReference type="ARBA" id="ARBA00022490"/>
    </source>
</evidence>
<sequence length="82" mass="9585">MTSRKKNENLSFEEALNELEQIVEQMEQGELPLDKALQQFERGVELTRLSQNRLRQAEQKVQQLLQQQGQSELVPFSDEPTQ</sequence>
<keyword evidence="2 6" id="KW-0963">Cytoplasm</keyword>
<evidence type="ECO:0000313" key="8">
    <source>
        <dbReference type="EMBL" id="GGD64719.1"/>
    </source>
</evidence>
<dbReference type="PANTHER" id="PTHR34137:SF1">
    <property type="entry name" value="EXODEOXYRIBONUCLEASE 7 SMALL SUBUNIT"/>
    <property type="match status" value="1"/>
</dbReference>
<comment type="caution">
    <text evidence="8">The sequence shown here is derived from an EMBL/GenBank/DDBJ whole genome shotgun (WGS) entry which is preliminary data.</text>
</comment>
<dbReference type="HAMAP" id="MF_00337">
    <property type="entry name" value="Exonuc_7_S"/>
    <property type="match status" value="1"/>
</dbReference>
<evidence type="ECO:0000256" key="4">
    <source>
        <dbReference type="ARBA" id="ARBA00022801"/>
    </source>
</evidence>
<dbReference type="SUPFAM" id="SSF116842">
    <property type="entry name" value="XseB-like"/>
    <property type="match status" value="1"/>
</dbReference>
<dbReference type="PANTHER" id="PTHR34137">
    <property type="entry name" value="EXODEOXYRIBONUCLEASE 7 SMALL SUBUNIT"/>
    <property type="match status" value="1"/>
</dbReference>
<keyword evidence="9" id="KW-1185">Reference proteome</keyword>
<evidence type="ECO:0000313" key="9">
    <source>
        <dbReference type="Proteomes" id="UP000614272"/>
    </source>
</evidence>
<keyword evidence="7" id="KW-0175">Coiled coil</keyword>
<gene>
    <name evidence="6 8" type="primary">xseB</name>
    <name evidence="8" type="ORF">GCM10011357_20070</name>
</gene>
<proteinExistence type="inferred from homology"/>
<comment type="catalytic activity">
    <reaction evidence="6">
        <text>Exonucleolytic cleavage in either 5'- to 3'- or 3'- to 5'-direction to yield nucleoside 5'-phosphates.</text>
        <dbReference type="EC" id="3.1.11.6"/>
    </reaction>
</comment>
<keyword evidence="3 6" id="KW-0540">Nuclease</keyword>
<organism evidence="8 9">
    <name type="scientific">Lacimicrobium alkaliphilum</name>
    <dbReference type="NCBI Taxonomy" id="1526571"/>
    <lineage>
        <taxon>Bacteria</taxon>
        <taxon>Pseudomonadati</taxon>
        <taxon>Pseudomonadota</taxon>
        <taxon>Gammaproteobacteria</taxon>
        <taxon>Alteromonadales</taxon>
        <taxon>Alteromonadaceae</taxon>
        <taxon>Lacimicrobium</taxon>
    </lineage>
</organism>
<dbReference type="EMBL" id="BMGJ01000007">
    <property type="protein sequence ID" value="GGD64719.1"/>
    <property type="molecule type" value="Genomic_DNA"/>
</dbReference>
<comment type="similarity">
    <text evidence="1 6">Belongs to the XseB family.</text>
</comment>
<dbReference type="NCBIfam" id="NF002137">
    <property type="entry name" value="PRK00977.1-1"/>
    <property type="match status" value="1"/>
</dbReference>
<dbReference type="Proteomes" id="UP000614272">
    <property type="component" value="Unassembled WGS sequence"/>
</dbReference>
<comment type="subunit">
    <text evidence="6">Heterooligomer composed of large and small subunits.</text>
</comment>
<dbReference type="NCBIfam" id="NF002140">
    <property type="entry name" value="PRK00977.1-4"/>
    <property type="match status" value="1"/>
</dbReference>
<dbReference type="RefSeq" id="WP_099034329.1">
    <property type="nucleotide sequence ID" value="NZ_BMGJ01000007.1"/>
</dbReference>
<keyword evidence="5 6" id="KW-0269">Exonuclease</keyword>
<name>A0ABQ1RBB0_9ALTE</name>
<comment type="subcellular location">
    <subcellularLocation>
        <location evidence="6">Cytoplasm</location>
    </subcellularLocation>
</comment>
<evidence type="ECO:0000256" key="3">
    <source>
        <dbReference type="ARBA" id="ARBA00022722"/>
    </source>
</evidence>